<accession>A0A2Z3YPH2</accession>
<evidence type="ECO:0000256" key="2">
    <source>
        <dbReference type="ARBA" id="ARBA00022898"/>
    </source>
</evidence>
<dbReference type="InterPro" id="IPR049704">
    <property type="entry name" value="Aminotrans_3_PPA_site"/>
</dbReference>
<evidence type="ECO:0000256" key="3">
    <source>
        <dbReference type="RuleBase" id="RU003560"/>
    </source>
</evidence>
<gene>
    <name evidence="4" type="primary">dgdA</name>
    <name evidence="4" type="ORF">Csp1_26620</name>
</gene>
<organism evidence="4 5">
    <name type="scientific">Corynebacterium provencense</name>
    <dbReference type="NCBI Taxonomy" id="1737425"/>
    <lineage>
        <taxon>Bacteria</taxon>
        <taxon>Bacillati</taxon>
        <taxon>Actinomycetota</taxon>
        <taxon>Actinomycetes</taxon>
        <taxon>Mycobacteriales</taxon>
        <taxon>Corynebacteriaceae</taxon>
        <taxon>Corynebacterium</taxon>
    </lineage>
</organism>
<evidence type="ECO:0000313" key="4">
    <source>
        <dbReference type="EMBL" id="AWT27405.1"/>
    </source>
</evidence>
<dbReference type="EC" id="4.1.1.64" evidence="4"/>
<dbReference type="InterPro" id="IPR005814">
    <property type="entry name" value="Aminotrans_3"/>
</dbReference>
<protein>
    <submittedName>
        <fullName evidence="4">2,2-dialkylglycine decarboxylase</fullName>
        <ecNumber evidence="4">4.1.1.64</ecNumber>
    </submittedName>
</protein>
<keyword evidence="2 3" id="KW-0663">Pyridoxal phosphate</keyword>
<dbReference type="SUPFAM" id="SSF53383">
    <property type="entry name" value="PLP-dependent transferases"/>
    <property type="match status" value="1"/>
</dbReference>
<dbReference type="OrthoDB" id="9801052at2"/>
<dbReference type="CDD" id="cd00610">
    <property type="entry name" value="OAT_like"/>
    <property type="match status" value="1"/>
</dbReference>
<sequence length="450" mass="47266">MSGSTIIEGNSFRQDSPEALAGLSPEDRTLVERRKKNLGPSYRLFYRNPVHVVDSSGSYLYGPEGEEFLDAYNNVASIGHAHPAVVEAVREQMSRLSTHSRYLQDGILDFSDQLLATFPEELDQVMFTNSGSEANDLALRVAAACTGGTGVVVTSEAYHGTTAAVSAVSPSAGGEGTGPHVRAVPAPDSFRYRPEDHDGRSLAEWFADNVRAAFTDLASEGYPPSALLVDTIFSSDGVFPDTSVLGPAAEVARELGAVFIADEVQPGFGRVGRDFWGFARHGVVPDIVTLGKPMGNGVPVAAMVARSGVLATFGSDIPYFNTFGGSSVPVAAARAVLTVIQKEGLAEKASVLGDRIAGQLQELRQSAPGVGDVRGTGLFFGVEIVEPGTTTPDSARALDIINTMRDMGVLVSVAGPYNSTLKIRPLLSYTAVEADKLVGALSAAVSATGR</sequence>
<dbReference type="GO" id="GO:0008483">
    <property type="term" value="F:transaminase activity"/>
    <property type="evidence" value="ECO:0007669"/>
    <property type="project" value="InterPro"/>
</dbReference>
<dbReference type="EMBL" id="CP024988">
    <property type="protein sequence ID" value="AWT27405.1"/>
    <property type="molecule type" value="Genomic_DNA"/>
</dbReference>
<dbReference type="GO" id="GO:0047432">
    <property type="term" value="F:2,2-dialkylglycine decarboxylase (pyruvate) activity"/>
    <property type="evidence" value="ECO:0007669"/>
    <property type="project" value="UniProtKB-EC"/>
</dbReference>
<name>A0A2Z3YPH2_9CORY</name>
<dbReference type="PIRSF" id="PIRSF000521">
    <property type="entry name" value="Transaminase_4ab_Lys_Orn"/>
    <property type="match status" value="1"/>
</dbReference>
<dbReference type="GO" id="GO:0030170">
    <property type="term" value="F:pyridoxal phosphate binding"/>
    <property type="evidence" value="ECO:0007669"/>
    <property type="project" value="InterPro"/>
</dbReference>
<dbReference type="PANTHER" id="PTHR45688">
    <property type="match status" value="1"/>
</dbReference>
<dbReference type="STRING" id="1737425.GCA_900049755_01688"/>
<dbReference type="Pfam" id="PF00202">
    <property type="entry name" value="Aminotran_3"/>
    <property type="match status" value="1"/>
</dbReference>
<evidence type="ECO:0000256" key="1">
    <source>
        <dbReference type="ARBA" id="ARBA00008954"/>
    </source>
</evidence>
<dbReference type="AlphaFoldDB" id="A0A2Z3YPH2"/>
<reference evidence="5" key="1">
    <citation type="submission" date="2017-11" db="EMBL/GenBank/DDBJ databases">
        <title>Otitis media/interna in a cat caused by the recently described species Corynebacterium provencense.</title>
        <authorList>
            <person name="Kittl S."/>
            <person name="Brodard I."/>
            <person name="Rychener L."/>
            <person name="Jores J."/>
            <person name="Roosje P."/>
            <person name="Gobeli Brawand S."/>
        </authorList>
    </citation>
    <scope>NUCLEOTIDE SEQUENCE [LARGE SCALE GENOMIC DNA]</scope>
    <source>
        <strain evidence="5">17KM38</strain>
    </source>
</reference>
<dbReference type="Gene3D" id="3.90.1150.10">
    <property type="entry name" value="Aspartate Aminotransferase, domain 1"/>
    <property type="match status" value="1"/>
</dbReference>
<dbReference type="KEGG" id="cpre:Csp1_26620"/>
<dbReference type="PANTHER" id="PTHR45688:SF13">
    <property type="entry name" value="ALANINE--GLYOXYLATE AMINOTRANSFERASE 2-LIKE"/>
    <property type="match status" value="1"/>
</dbReference>
<dbReference type="InterPro" id="IPR015422">
    <property type="entry name" value="PyrdxlP-dep_Trfase_small"/>
</dbReference>
<dbReference type="InterPro" id="IPR015424">
    <property type="entry name" value="PyrdxlP-dep_Trfase"/>
</dbReference>
<keyword evidence="4" id="KW-0456">Lyase</keyword>
<comment type="similarity">
    <text evidence="1 3">Belongs to the class-III pyridoxal-phosphate-dependent aminotransferase family.</text>
</comment>
<evidence type="ECO:0000313" key="5">
    <source>
        <dbReference type="Proteomes" id="UP000247696"/>
    </source>
</evidence>
<proteinExistence type="inferred from homology"/>
<dbReference type="Proteomes" id="UP000247696">
    <property type="component" value="Chromosome"/>
</dbReference>
<dbReference type="RefSeq" id="WP_110482305.1">
    <property type="nucleotide sequence ID" value="NZ_CP024988.1"/>
</dbReference>
<dbReference type="Gene3D" id="3.40.640.10">
    <property type="entry name" value="Type I PLP-dependent aspartate aminotransferase-like (Major domain)"/>
    <property type="match status" value="1"/>
</dbReference>
<keyword evidence="5" id="KW-1185">Reference proteome</keyword>
<dbReference type="PROSITE" id="PS00600">
    <property type="entry name" value="AA_TRANSFER_CLASS_3"/>
    <property type="match status" value="1"/>
</dbReference>
<dbReference type="InterPro" id="IPR015421">
    <property type="entry name" value="PyrdxlP-dep_Trfase_major"/>
</dbReference>